<name>A0ABQ9HEX1_9NEOP</name>
<keyword evidence="3" id="KW-1185">Reference proteome</keyword>
<dbReference type="Proteomes" id="UP001159363">
    <property type="component" value="Chromosome 4"/>
</dbReference>
<comment type="caution">
    <text evidence="2">The sequence shown here is derived from an EMBL/GenBank/DDBJ whole genome shotgun (WGS) entry which is preliminary data.</text>
</comment>
<protein>
    <recommendedName>
        <fullName evidence="1">DUF4371 domain-containing protein</fullName>
    </recommendedName>
</protein>
<dbReference type="SUPFAM" id="SSF53098">
    <property type="entry name" value="Ribonuclease H-like"/>
    <property type="match status" value="1"/>
</dbReference>
<accession>A0ABQ9HEX1</accession>
<dbReference type="PANTHER" id="PTHR45749:SF21">
    <property type="entry name" value="DUF4371 DOMAIN-CONTAINING PROTEIN"/>
    <property type="match status" value="1"/>
</dbReference>
<proteinExistence type="predicted"/>
<sequence length="465" mass="52287">MRTQSQMFSSLKLHTMMPFQMSSSLKLHMMQPMMSSGPYLLKLHIVMEVQSQISYPYCPNLLILSMSISHISHPIFDNGIKAEGNTISKIIATKITLAFISMCRVNNCTAFKAIITSALFLARQGLTFRANTSDEVDETSDISGKEQVSINIRSVDHETSNIDECFIGLYETASMTGESLFDVIKDAFLRLDLNLDKLRGQCYYGGANMAALQDSSKSIPLIRNYLQCVNDIGVIVRNSPKRRAVFSKIATGHNLTSSGPPPLCPTRWTVREASLSGILNMYPAVLDFLDTLAYDRSGIGPKARGIPDQLSQGNRSDIAFDGVWNEVEQKIKEMDLLKPTLPRMRILPKRLEQAQNPAAEHKFESVKQYYRKIYYEFLDNIINGIEDSFEQPGFEKFLHLEKSLLLAPGSLNEPILTTISAFGIDMAKLKQEQEFIAQLIQTPKSVQDYVNGFKQMHPETKSIFP</sequence>
<dbReference type="EMBL" id="JARBHB010000005">
    <property type="protein sequence ID" value="KAJ8882869.1"/>
    <property type="molecule type" value="Genomic_DNA"/>
</dbReference>
<dbReference type="InterPro" id="IPR025398">
    <property type="entry name" value="DUF4371"/>
</dbReference>
<gene>
    <name evidence="2" type="ORF">PR048_014685</name>
</gene>
<evidence type="ECO:0000313" key="2">
    <source>
        <dbReference type="EMBL" id="KAJ8882869.1"/>
    </source>
</evidence>
<feature type="domain" description="DUF4371" evidence="1">
    <location>
        <begin position="136"/>
        <end position="210"/>
    </location>
</feature>
<dbReference type="InterPro" id="IPR012337">
    <property type="entry name" value="RNaseH-like_sf"/>
</dbReference>
<dbReference type="Pfam" id="PF14291">
    <property type="entry name" value="DUF4371"/>
    <property type="match status" value="1"/>
</dbReference>
<evidence type="ECO:0000313" key="3">
    <source>
        <dbReference type="Proteomes" id="UP001159363"/>
    </source>
</evidence>
<dbReference type="PANTHER" id="PTHR45749">
    <property type="match status" value="1"/>
</dbReference>
<organism evidence="2 3">
    <name type="scientific">Dryococelus australis</name>
    <dbReference type="NCBI Taxonomy" id="614101"/>
    <lineage>
        <taxon>Eukaryota</taxon>
        <taxon>Metazoa</taxon>
        <taxon>Ecdysozoa</taxon>
        <taxon>Arthropoda</taxon>
        <taxon>Hexapoda</taxon>
        <taxon>Insecta</taxon>
        <taxon>Pterygota</taxon>
        <taxon>Neoptera</taxon>
        <taxon>Polyneoptera</taxon>
        <taxon>Phasmatodea</taxon>
        <taxon>Verophasmatodea</taxon>
        <taxon>Anareolatae</taxon>
        <taxon>Phasmatidae</taxon>
        <taxon>Eurycanthinae</taxon>
        <taxon>Dryococelus</taxon>
    </lineage>
</organism>
<reference evidence="2 3" key="1">
    <citation type="submission" date="2023-02" db="EMBL/GenBank/DDBJ databases">
        <title>LHISI_Scaffold_Assembly.</title>
        <authorList>
            <person name="Stuart O.P."/>
            <person name="Cleave R."/>
            <person name="Magrath M.J.L."/>
            <person name="Mikheyev A.S."/>
        </authorList>
    </citation>
    <scope>NUCLEOTIDE SEQUENCE [LARGE SCALE GENOMIC DNA]</scope>
    <source>
        <strain evidence="2">Daus_M_001</strain>
        <tissue evidence="2">Leg muscle</tissue>
    </source>
</reference>
<evidence type="ECO:0000259" key="1">
    <source>
        <dbReference type="Pfam" id="PF14291"/>
    </source>
</evidence>